<feature type="non-terminal residue" evidence="2">
    <location>
        <position position="178"/>
    </location>
</feature>
<protein>
    <submittedName>
        <fullName evidence="2">Uncharacterized protein</fullName>
    </submittedName>
</protein>
<dbReference type="AlphaFoldDB" id="A0AAN5CYN7"/>
<accession>A0AAN5CYN7</accession>
<evidence type="ECO:0000313" key="3">
    <source>
        <dbReference type="Proteomes" id="UP001328107"/>
    </source>
</evidence>
<comment type="caution">
    <text evidence="2">The sequence shown here is derived from an EMBL/GenBank/DDBJ whole genome shotgun (WGS) entry which is preliminary data.</text>
</comment>
<keyword evidence="3" id="KW-1185">Reference proteome</keyword>
<proteinExistence type="predicted"/>
<evidence type="ECO:0000313" key="2">
    <source>
        <dbReference type="EMBL" id="GMR52952.1"/>
    </source>
</evidence>
<dbReference type="EMBL" id="BTRK01000005">
    <property type="protein sequence ID" value="GMR52952.1"/>
    <property type="molecule type" value="Genomic_DNA"/>
</dbReference>
<sequence length="178" mass="19961">MNWGRDGSVIDRLAGWGYTVVIHDSSQDSDVRLLHLRQCFNDGHPASSTSEPPIIPLCHLFSLDHYEDSRAVFAIVVLEYSDDLLGLCPHSRLLLQFPDCSLLCRLSLLDSPTRDDPFLSVLPSTDQQQSRLPPLSSHANSRRSETESLMVPLSLSVRARLVRYAVVVHTTAGDRRRL</sequence>
<feature type="compositionally biased region" description="Polar residues" evidence="1">
    <location>
        <begin position="122"/>
        <end position="131"/>
    </location>
</feature>
<name>A0AAN5CYN7_9BILA</name>
<feature type="region of interest" description="Disordered" evidence="1">
    <location>
        <begin position="119"/>
        <end position="144"/>
    </location>
</feature>
<organism evidence="2 3">
    <name type="scientific">Pristionchus mayeri</name>
    <dbReference type="NCBI Taxonomy" id="1317129"/>
    <lineage>
        <taxon>Eukaryota</taxon>
        <taxon>Metazoa</taxon>
        <taxon>Ecdysozoa</taxon>
        <taxon>Nematoda</taxon>
        <taxon>Chromadorea</taxon>
        <taxon>Rhabditida</taxon>
        <taxon>Rhabditina</taxon>
        <taxon>Diplogasteromorpha</taxon>
        <taxon>Diplogasteroidea</taxon>
        <taxon>Neodiplogasteridae</taxon>
        <taxon>Pristionchus</taxon>
    </lineage>
</organism>
<gene>
    <name evidence="2" type="ORF">PMAYCL1PPCAC_23147</name>
</gene>
<dbReference type="Proteomes" id="UP001328107">
    <property type="component" value="Unassembled WGS sequence"/>
</dbReference>
<reference evidence="3" key="1">
    <citation type="submission" date="2022-10" db="EMBL/GenBank/DDBJ databases">
        <title>Genome assembly of Pristionchus species.</title>
        <authorList>
            <person name="Yoshida K."/>
            <person name="Sommer R.J."/>
        </authorList>
    </citation>
    <scope>NUCLEOTIDE SEQUENCE [LARGE SCALE GENOMIC DNA]</scope>
    <source>
        <strain evidence="3">RS5460</strain>
    </source>
</reference>
<evidence type="ECO:0000256" key="1">
    <source>
        <dbReference type="SAM" id="MobiDB-lite"/>
    </source>
</evidence>